<protein>
    <submittedName>
        <fullName evidence="1">PLC-like phosphodiesterase</fullName>
    </submittedName>
</protein>
<dbReference type="Gene3D" id="3.20.20.190">
    <property type="entry name" value="Phosphatidylinositol (PI) phosphodiesterase"/>
    <property type="match status" value="1"/>
</dbReference>
<organism evidence="1 2">
    <name type="scientific">Massariosphaeria phaeospora</name>
    <dbReference type="NCBI Taxonomy" id="100035"/>
    <lineage>
        <taxon>Eukaryota</taxon>
        <taxon>Fungi</taxon>
        <taxon>Dikarya</taxon>
        <taxon>Ascomycota</taxon>
        <taxon>Pezizomycotina</taxon>
        <taxon>Dothideomycetes</taxon>
        <taxon>Pleosporomycetidae</taxon>
        <taxon>Pleosporales</taxon>
        <taxon>Pleosporales incertae sedis</taxon>
        <taxon>Massariosphaeria</taxon>
    </lineage>
</organism>
<dbReference type="SUPFAM" id="SSF51695">
    <property type="entry name" value="PLC-like phosphodiesterases"/>
    <property type="match status" value="1"/>
</dbReference>
<dbReference type="InterPro" id="IPR017946">
    <property type="entry name" value="PLC-like_Pdiesterase_TIM-brl"/>
</dbReference>
<keyword evidence="2" id="KW-1185">Reference proteome</keyword>
<dbReference type="InterPro" id="IPR051057">
    <property type="entry name" value="PI-PLC_domain"/>
</dbReference>
<evidence type="ECO:0000313" key="2">
    <source>
        <dbReference type="Proteomes" id="UP000481861"/>
    </source>
</evidence>
<sequence length="298" mass="33453">MQLSAGVRLLSAQVHVAKNENTKQRELHLCHSSCFFMDAGLLQDWLFEIRTWMDRNPDGVVTLVLVNMGGIDARELEGEYARADIARYGYVPETIDKPLALSNETFQTWPTLAQMIEKKGRLVTFVNPLKPDKQNAPYLLNEFDFVWENAYEVIEPTGFTCHPDRPANKTIAEMRDSGRLFLMNHILYWQQAFGIQLPDLRHINTTNSWDGLGGLGLHMMECGHQVSRRPTFVLVDFFNVGPAIEAVDILNDVQNPVGRKNVTATVVEEHIAAGASMPVPRRILVASALAVGAWNLLA</sequence>
<dbReference type="EMBL" id="JAADJZ010000003">
    <property type="protein sequence ID" value="KAF2876163.1"/>
    <property type="molecule type" value="Genomic_DNA"/>
</dbReference>
<evidence type="ECO:0000313" key="1">
    <source>
        <dbReference type="EMBL" id="KAF2876163.1"/>
    </source>
</evidence>
<proteinExistence type="predicted"/>
<dbReference type="Pfam" id="PF26146">
    <property type="entry name" value="PI-PLC_X"/>
    <property type="match status" value="1"/>
</dbReference>
<dbReference type="PANTHER" id="PTHR13593:SF80">
    <property type="entry name" value="PLC-LIKE PHOSPHODIESTERASE"/>
    <property type="match status" value="1"/>
</dbReference>
<comment type="caution">
    <text evidence="1">The sequence shown here is derived from an EMBL/GenBank/DDBJ whole genome shotgun (WGS) entry which is preliminary data.</text>
</comment>
<name>A0A7C8MIB4_9PLEO</name>
<dbReference type="Proteomes" id="UP000481861">
    <property type="component" value="Unassembled WGS sequence"/>
</dbReference>
<dbReference type="OrthoDB" id="7984201at2759"/>
<dbReference type="AlphaFoldDB" id="A0A7C8MIB4"/>
<dbReference type="GO" id="GO:0006629">
    <property type="term" value="P:lipid metabolic process"/>
    <property type="evidence" value="ECO:0007669"/>
    <property type="project" value="InterPro"/>
</dbReference>
<dbReference type="GO" id="GO:0008081">
    <property type="term" value="F:phosphoric diester hydrolase activity"/>
    <property type="evidence" value="ECO:0007669"/>
    <property type="project" value="InterPro"/>
</dbReference>
<dbReference type="PANTHER" id="PTHR13593">
    <property type="match status" value="1"/>
</dbReference>
<reference evidence="1 2" key="1">
    <citation type="submission" date="2020-01" db="EMBL/GenBank/DDBJ databases">
        <authorList>
            <consortium name="DOE Joint Genome Institute"/>
            <person name="Haridas S."/>
            <person name="Albert R."/>
            <person name="Binder M."/>
            <person name="Bloem J."/>
            <person name="Labutti K."/>
            <person name="Salamov A."/>
            <person name="Andreopoulos B."/>
            <person name="Baker S.E."/>
            <person name="Barry K."/>
            <person name="Bills G."/>
            <person name="Bluhm B.H."/>
            <person name="Cannon C."/>
            <person name="Castanera R."/>
            <person name="Culley D.E."/>
            <person name="Daum C."/>
            <person name="Ezra D."/>
            <person name="Gonzalez J.B."/>
            <person name="Henrissat B."/>
            <person name="Kuo A."/>
            <person name="Liang C."/>
            <person name="Lipzen A."/>
            <person name="Lutzoni F."/>
            <person name="Magnuson J."/>
            <person name="Mondo S."/>
            <person name="Nolan M."/>
            <person name="Ohm R."/>
            <person name="Pangilinan J."/>
            <person name="Park H.-J.H."/>
            <person name="Ramirez L."/>
            <person name="Alfaro M."/>
            <person name="Sun H."/>
            <person name="Tritt A."/>
            <person name="Yoshinaga Y."/>
            <person name="Zwiers L.-H.L."/>
            <person name="Turgeon B.G."/>
            <person name="Goodwin S.B."/>
            <person name="Spatafora J.W."/>
            <person name="Crous P.W."/>
            <person name="Grigoriev I.V."/>
        </authorList>
    </citation>
    <scope>NUCLEOTIDE SEQUENCE [LARGE SCALE GENOMIC DNA]</scope>
    <source>
        <strain evidence="1 2">CBS 611.86</strain>
    </source>
</reference>
<accession>A0A7C8MIB4</accession>
<gene>
    <name evidence="1" type="ORF">BDV95DRAFT_602179</name>
</gene>